<evidence type="ECO:0000256" key="3">
    <source>
        <dbReference type="ARBA" id="ARBA00021310"/>
    </source>
</evidence>
<evidence type="ECO:0000256" key="2">
    <source>
        <dbReference type="ARBA" id="ARBA00007452"/>
    </source>
</evidence>
<dbReference type="Gene3D" id="1.20.1440.120">
    <property type="entry name" value="Recombination protein O, C-terminal domain"/>
    <property type="match status" value="1"/>
</dbReference>
<dbReference type="EMBL" id="CP045851">
    <property type="protein sequence ID" value="QGG95633.1"/>
    <property type="molecule type" value="Genomic_DNA"/>
</dbReference>
<evidence type="ECO:0000313" key="12">
    <source>
        <dbReference type="Proteomes" id="UP000334019"/>
    </source>
</evidence>
<name>A0A5Q2RIK9_9ACTN</name>
<dbReference type="PANTHER" id="PTHR33991:SF1">
    <property type="entry name" value="DNA REPAIR PROTEIN RECO"/>
    <property type="match status" value="1"/>
</dbReference>
<evidence type="ECO:0000256" key="5">
    <source>
        <dbReference type="ARBA" id="ARBA00023172"/>
    </source>
</evidence>
<proteinExistence type="inferred from homology"/>
<keyword evidence="12" id="KW-1185">Reference proteome</keyword>
<dbReference type="Pfam" id="PF11967">
    <property type="entry name" value="RecO_N"/>
    <property type="match status" value="1"/>
</dbReference>
<dbReference type="Pfam" id="PF02565">
    <property type="entry name" value="RecO_C"/>
    <property type="match status" value="1"/>
</dbReference>
<organism evidence="11 12">
    <name type="scientific">Actinomarinicola tropica</name>
    <dbReference type="NCBI Taxonomy" id="2789776"/>
    <lineage>
        <taxon>Bacteria</taxon>
        <taxon>Bacillati</taxon>
        <taxon>Actinomycetota</taxon>
        <taxon>Acidimicrobiia</taxon>
        <taxon>Acidimicrobiales</taxon>
        <taxon>Iamiaceae</taxon>
        <taxon>Actinomarinicola</taxon>
    </lineage>
</organism>
<evidence type="ECO:0000256" key="4">
    <source>
        <dbReference type="ARBA" id="ARBA00022763"/>
    </source>
</evidence>
<protein>
    <recommendedName>
        <fullName evidence="3 8">DNA repair protein RecO</fullName>
    </recommendedName>
    <alternativeName>
        <fullName evidence="7 8">Recombination protein O</fullName>
    </alternativeName>
</protein>
<keyword evidence="5 8" id="KW-0233">DNA recombination</keyword>
<comment type="function">
    <text evidence="1 8">Involved in DNA repair and RecF pathway recombination.</text>
</comment>
<reference evidence="11 12" key="1">
    <citation type="submission" date="2019-11" db="EMBL/GenBank/DDBJ databases">
        <authorList>
            <person name="He Y."/>
        </authorList>
    </citation>
    <scope>NUCLEOTIDE SEQUENCE [LARGE SCALE GENOMIC DNA]</scope>
    <source>
        <strain evidence="11 12">SCSIO 58843</strain>
    </source>
</reference>
<dbReference type="GO" id="GO:0043590">
    <property type="term" value="C:bacterial nucleoid"/>
    <property type="evidence" value="ECO:0007669"/>
    <property type="project" value="TreeGrafter"/>
</dbReference>
<evidence type="ECO:0000313" key="11">
    <source>
        <dbReference type="EMBL" id="QGG95633.1"/>
    </source>
</evidence>
<feature type="domain" description="DNA replication/recombination mediator RecO N-terminal" evidence="10">
    <location>
        <begin position="41"/>
        <end position="116"/>
    </location>
</feature>
<dbReference type="Proteomes" id="UP000334019">
    <property type="component" value="Chromosome"/>
</dbReference>
<dbReference type="Gene3D" id="6.20.220.20">
    <property type="entry name" value="Recombination protein O, zinc-binding domain"/>
    <property type="match status" value="1"/>
</dbReference>
<accession>A0A5Q2RIK9</accession>
<dbReference type="Gene3D" id="2.40.50.140">
    <property type="entry name" value="Nucleic acid-binding proteins"/>
    <property type="match status" value="1"/>
</dbReference>
<dbReference type="KEGG" id="atq:GH723_11295"/>
<dbReference type="InterPro" id="IPR022572">
    <property type="entry name" value="DNA_rep/recomb_RecO_N"/>
</dbReference>
<evidence type="ECO:0000256" key="9">
    <source>
        <dbReference type="SAM" id="MobiDB-lite"/>
    </source>
</evidence>
<dbReference type="SUPFAM" id="SSF57863">
    <property type="entry name" value="ArfGap/RecO-like zinc finger"/>
    <property type="match status" value="1"/>
</dbReference>
<dbReference type="GO" id="GO:0006302">
    <property type="term" value="P:double-strand break repair"/>
    <property type="evidence" value="ECO:0007669"/>
    <property type="project" value="TreeGrafter"/>
</dbReference>
<dbReference type="GO" id="GO:0006310">
    <property type="term" value="P:DNA recombination"/>
    <property type="evidence" value="ECO:0007669"/>
    <property type="project" value="UniProtKB-UniRule"/>
</dbReference>
<dbReference type="SUPFAM" id="SSF50249">
    <property type="entry name" value="Nucleic acid-binding proteins"/>
    <property type="match status" value="1"/>
</dbReference>
<gene>
    <name evidence="8 11" type="primary">recO</name>
    <name evidence="11" type="ORF">GH723_11295</name>
</gene>
<evidence type="ECO:0000259" key="10">
    <source>
        <dbReference type="Pfam" id="PF11967"/>
    </source>
</evidence>
<feature type="region of interest" description="Disordered" evidence="9">
    <location>
        <begin position="1"/>
        <end position="32"/>
    </location>
</feature>
<dbReference type="InterPro" id="IPR042242">
    <property type="entry name" value="RecO_C"/>
</dbReference>
<dbReference type="AlphaFoldDB" id="A0A5Q2RIK9"/>
<keyword evidence="4 8" id="KW-0227">DNA damage</keyword>
<dbReference type="InterPro" id="IPR012340">
    <property type="entry name" value="NA-bd_OB-fold"/>
</dbReference>
<dbReference type="InterPro" id="IPR037278">
    <property type="entry name" value="ARFGAP/RecO"/>
</dbReference>
<keyword evidence="6 8" id="KW-0234">DNA repair</keyword>
<dbReference type="InterPro" id="IPR003717">
    <property type="entry name" value="RecO"/>
</dbReference>
<evidence type="ECO:0000256" key="8">
    <source>
        <dbReference type="HAMAP-Rule" id="MF_00201"/>
    </source>
</evidence>
<dbReference type="PANTHER" id="PTHR33991">
    <property type="entry name" value="DNA REPAIR PROTEIN RECO"/>
    <property type="match status" value="1"/>
</dbReference>
<evidence type="ECO:0000256" key="6">
    <source>
        <dbReference type="ARBA" id="ARBA00023204"/>
    </source>
</evidence>
<comment type="similarity">
    <text evidence="2 8">Belongs to the RecO family.</text>
</comment>
<sequence length="275" mass="30099">MARLPPGAPVRGGAGVPAARAPLRRRGGGRGVGVTSKGALYRDHGIVLRTYKLGEADRIIVFATEHHGKVRAVAKGVRKTRSKFGSRLEPTSHVALQLYQGRELDIVTQAESVDHFRPIREDLDRFGRAVAMLEAVDQMAMEREDNPRLYQMLLGALRSLAAHDSPLVVAGFYWKLLAQEGFRPELDVCVSCGEDAELVAFDLMEGGTLCRVCRSGVPISPGALEVMRRILGGQLATALAEPESDLTREVDHLAARAMEHHIERRLRSVGLLDRG</sequence>
<dbReference type="HAMAP" id="MF_00201">
    <property type="entry name" value="RecO"/>
    <property type="match status" value="1"/>
</dbReference>
<evidence type="ECO:0000256" key="7">
    <source>
        <dbReference type="ARBA" id="ARBA00033409"/>
    </source>
</evidence>
<evidence type="ECO:0000256" key="1">
    <source>
        <dbReference type="ARBA" id="ARBA00003065"/>
    </source>
</evidence>
<dbReference type="NCBIfam" id="TIGR00613">
    <property type="entry name" value="reco"/>
    <property type="match status" value="1"/>
</dbReference>